<dbReference type="GeneID" id="120262504"/>
<keyword evidence="4" id="KW-0234">DNA repair</keyword>
<organism evidence="8 9">
    <name type="scientific">Dioscorea cayennensis subsp. rotundata</name>
    <name type="common">White Guinea yam</name>
    <name type="synonym">Dioscorea rotundata</name>
    <dbReference type="NCBI Taxonomy" id="55577"/>
    <lineage>
        <taxon>Eukaryota</taxon>
        <taxon>Viridiplantae</taxon>
        <taxon>Streptophyta</taxon>
        <taxon>Embryophyta</taxon>
        <taxon>Tracheophyta</taxon>
        <taxon>Spermatophyta</taxon>
        <taxon>Magnoliopsida</taxon>
        <taxon>Liliopsida</taxon>
        <taxon>Dioscoreales</taxon>
        <taxon>Dioscoreaceae</taxon>
        <taxon>Dioscorea</taxon>
    </lineage>
</organism>
<evidence type="ECO:0000259" key="7">
    <source>
        <dbReference type="PROSITE" id="PS50172"/>
    </source>
</evidence>
<evidence type="ECO:0000256" key="4">
    <source>
        <dbReference type="ARBA" id="ARBA00023204"/>
    </source>
</evidence>
<proteinExistence type="predicted"/>
<evidence type="ECO:0000256" key="3">
    <source>
        <dbReference type="ARBA" id="ARBA00022763"/>
    </source>
</evidence>
<sequence>MPKSSSNGDDPPQKRKLPSWTSSKDSGEGSCKKKQQKDGVCSGKESSSSFSKLLEGVVFVLSGFVNPERSTLRSKALAMGAEYRPDWSSDCTLLVCAFPNTPKFRQVQGDCGTIVSKEWISECYSEEKLIDIEPYLMNVGKPWRKHDESSETSQAKKTSQSKEPKLIDEERSHPPKPTVSAVAKDGSSNTVKDLFSPSEVKEWVMDDLQKTVSWLESQEEKPEADQVRTIAAEGIITCLQDAIESLEQDHDVRLVTEQWKFLPRVVKELAKLDGGGRSKKELLSKEELIQLAISTKNIYESELAHISSSRMKNKQKIDETQGSEDTGFDSDQTIEMTEEEIELACKHLTSEPCA</sequence>
<dbReference type="InterPro" id="IPR045080">
    <property type="entry name" value="BRCT_XRCC1_rpt1"/>
</dbReference>
<evidence type="ECO:0000256" key="5">
    <source>
        <dbReference type="ARBA" id="ARBA00023242"/>
    </source>
</evidence>
<protein>
    <submittedName>
        <fullName evidence="9">DNA-repair protein XRCC1</fullName>
    </submittedName>
</protein>
<dbReference type="PANTHER" id="PTHR11370:SF5">
    <property type="entry name" value="DNA REPAIR PROTEIN XRCC1"/>
    <property type="match status" value="1"/>
</dbReference>
<dbReference type="PANTHER" id="PTHR11370">
    <property type="entry name" value="DNA-REPAIR PROTEIN XRCC1"/>
    <property type="match status" value="1"/>
</dbReference>
<evidence type="ECO:0000256" key="2">
    <source>
        <dbReference type="ARBA" id="ARBA00022737"/>
    </source>
</evidence>
<feature type="region of interest" description="Disordered" evidence="6">
    <location>
        <begin position="143"/>
        <end position="191"/>
    </location>
</feature>
<dbReference type="Pfam" id="PF00533">
    <property type="entry name" value="BRCT"/>
    <property type="match status" value="1"/>
</dbReference>
<dbReference type="GO" id="GO:0003684">
    <property type="term" value="F:damaged DNA binding"/>
    <property type="evidence" value="ECO:0007669"/>
    <property type="project" value="InterPro"/>
</dbReference>
<dbReference type="Gene3D" id="3.40.50.10190">
    <property type="entry name" value="BRCT domain"/>
    <property type="match status" value="1"/>
</dbReference>
<reference evidence="9" key="1">
    <citation type="submission" date="2025-08" db="UniProtKB">
        <authorList>
            <consortium name="RefSeq"/>
        </authorList>
    </citation>
    <scope>IDENTIFICATION</scope>
</reference>
<evidence type="ECO:0000313" key="8">
    <source>
        <dbReference type="Proteomes" id="UP001515500"/>
    </source>
</evidence>
<dbReference type="GO" id="GO:0010385">
    <property type="term" value="F:double-stranded methylated DNA binding"/>
    <property type="evidence" value="ECO:0007669"/>
    <property type="project" value="EnsemblPlants"/>
</dbReference>
<dbReference type="AlphaFoldDB" id="A0AB40BIC8"/>
<evidence type="ECO:0000313" key="9">
    <source>
        <dbReference type="RefSeq" id="XP_039126567.1"/>
    </source>
</evidence>
<dbReference type="SUPFAM" id="SSF52113">
    <property type="entry name" value="BRCT domain"/>
    <property type="match status" value="1"/>
</dbReference>
<dbReference type="FunFam" id="3.40.50.10190:FF:000008">
    <property type="entry name" value="X-ray repair cross complementing 1"/>
    <property type="match status" value="1"/>
</dbReference>
<feature type="region of interest" description="Disordered" evidence="6">
    <location>
        <begin position="309"/>
        <end position="334"/>
    </location>
</feature>
<dbReference type="GO" id="GO:0006303">
    <property type="term" value="P:double-strand break repair via nonhomologous end joining"/>
    <property type="evidence" value="ECO:0007669"/>
    <property type="project" value="EnsemblPlants"/>
</dbReference>
<dbReference type="GO" id="GO:0000012">
    <property type="term" value="P:single strand break repair"/>
    <property type="evidence" value="ECO:0007669"/>
    <property type="project" value="InterPro"/>
</dbReference>
<dbReference type="InterPro" id="IPR036420">
    <property type="entry name" value="BRCT_dom_sf"/>
</dbReference>
<accession>A0AB40BIC8</accession>
<feature type="region of interest" description="Disordered" evidence="6">
    <location>
        <begin position="1"/>
        <end position="46"/>
    </location>
</feature>
<evidence type="ECO:0000256" key="1">
    <source>
        <dbReference type="ARBA" id="ARBA00004123"/>
    </source>
</evidence>
<comment type="subcellular location">
    <subcellularLocation>
        <location evidence="1">Nucleus</location>
    </subcellularLocation>
</comment>
<keyword evidence="5" id="KW-0539">Nucleus</keyword>
<dbReference type="PROSITE" id="PS50172">
    <property type="entry name" value="BRCT"/>
    <property type="match status" value="1"/>
</dbReference>
<gene>
    <name evidence="9" type="primary">LOC120262504</name>
</gene>
<dbReference type="RefSeq" id="XP_039126567.1">
    <property type="nucleotide sequence ID" value="XM_039270633.1"/>
</dbReference>
<dbReference type="Proteomes" id="UP001515500">
    <property type="component" value="Chromosome 5"/>
</dbReference>
<name>A0AB40BIC8_DIOCR</name>
<keyword evidence="2" id="KW-0677">Repeat</keyword>
<feature type="domain" description="BRCT" evidence="7">
    <location>
        <begin position="49"/>
        <end position="137"/>
    </location>
</feature>
<dbReference type="SMART" id="SM00292">
    <property type="entry name" value="BRCT"/>
    <property type="match status" value="1"/>
</dbReference>
<dbReference type="GO" id="GO:0006284">
    <property type="term" value="P:base-excision repair"/>
    <property type="evidence" value="ECO:0007669"/>
    <property type="project" value="InterPro"/>
</dbReference>
<dbReference type="CDD" id="cd17725">
    <property type="entry name" value="BRCT_XRCC1_rpt1"/>
    <property type="match status" value="1"/>
</dbReference>
<keyword evidence="8" id="KW-1185">Reference proteome</keyword>
<dbReference type="GO" id="GO:0005634">
    <property type="term" value="C:nucleus"/>
    <property type="evidence" value="ECO:0007669"/>
    <property type="project" value="UniProtKB-SubCell"/>
</dbReference>
<dbReference type="InterPro" id="IPR001357">
    <property type="entry name" value="BRCT_dom"/>
</dbReference>
<feature type="compositionally biased region" description="Basic and acidic residues" evidence="6">
    <location>
        <begin position="160"/>
        <end position="173"/>
    </location>
</feature>
<keyword evidence="3" id="KW-0227">DNA damage</keyword>
<evidence type="ECO:0000256" key="6">
    <source>
        <dbReference type="SAM" id="MobiDB-lite"/>
    </source>
</evidence>